<dbReference type="InterPro" id="IPR003121">
    <property type="entry name" value="SWIB_MDM2_domain"/>
</dbReference>
<dbReference type="SMART" id="SM00151">
    <property type="entry name" value="SWIB"/>
    <property type="match status" value="1"/>
</dbReference>
<keyword evidence="2" id="KW-0732">Signal</keyword>
<evidence type="ECO:0000256" key="1">
    <source>
        <dbReference type="SAM" id="MobiDB-lite"/>
    </source>
</evidence>
<dbReference type="InterPro" id="IPR036885">
    <property type="entry name" value="SWIB_MDM2_dom_sf"/>
</dbReference>
<dbReference type="SUPFAM" id="SSF47592">
    <property type="entry name" value="SWIB/MDM2 domain"/>
    <property type="match status" value="1"/>
</dbReference>
<organism evidence="4 5">
    <name type="scientific">Gossypium arboreum</name>
    <name type="common">Tree cotton</name>
    <name type="synonym">Gossypium nanking</name>
    <dbReference type="NCBI Taxonomy" id="29729"/>
    <lineage>
        <taxon>Eukaryota</taxon>
        <taxon>Viridiplantae</taxon>
        <taxon>Streptophyta</taxon>
        <taxon>Embryophyta</taxon>
        <taxon>Tracheophyta</taxon>
        <taxon>Spermatophyta</taxon>
        <taxon>Magnoliopsida</taxon>
        <taxon>eudicotyledons</taxon>
        <taxon>Gunneridae</taxon>
        <taxon>Pentapetalae</taxon>
        <taxon>rosids</taxon>
        <taxon>malvids</taxon>
        <taxon>Malvales</taxon>
        <taxon>Malvaceae</taxon>
        <taxon>Malvoideae</taxon>
        <taxon>Gossypium</taxon>
    </lineage>
</organism>
<evidence type="ECO:0000313" key="4">
    <source>
        <dbReference type="EMBL" id="KHG00986.1"/>
    </source>
</evidence>
<dbReference type="Proteomes" id="UP000032142">
    <property type="component" value="Unassembled WGS sequence"/>
</dbReference>
<feature type="domain" description="SWIB" evidence="3">
    <location>
        <begin position="76"/>
        <end position="205"/>
    </location>
</feature>
<evidence type="ECO:0000259" key="3">
    <source>
        <dbReference type="SMART" id="SM00151"/>
    </source>
</evidence>
<feature type="signal peptide" evidence="2">
    <location>
        <begin position="1"/>
        <end position="26"/>
    </location>
</feature>
<keyword evidence="5" id="KW-1185">Reference proteome</keyword>
<dbReference type="EMBL" id="JRRC01162398">
    <property type="protein sequence ID" value="KHG00986.1"/>
    <property type="molecule type" value="Genomic_DNA"/>
</dbReference>
<name>A0A0B0MPW7_GOSAR</name>
<comment type="caution">
    <text evidence="4">The sequence shown here is derived from an EMBL/GenBank/DDBJ whole genome shotgun (WGS) entry which is preliminary data.</text>
</comment>
<evidence type="ECO:0000256" key="2">
    <source>
        <dbReference type="SAM" id="SignalP"/>
    </source>
</evidence>
<feature type="chain" id="PRO_5002058344" evidence="2">
    <location>
        <begin position="27"/>
        <end position="205"/>
    </location>
</feature>
<sequence length="205" mass="22576">MSRVFKGLRALLASAASSSSAAAAAAKFSSSSASTATAAKSAKSKVAQKTPKKPIASKPKTEKPATPRTTTRPSGIFKLTPVSPALARFLGAPEASRSDAVKQLWSYIKSQNLQVMFGFWVWDWNSVMDLLSVPVSCDKWCIRLPFHSFKKLTCWLAISFSYRQNPANKKEIFCDEKLKTIFDGKEKVGFLEIGKMLSRHFMKSS</sequence>
<gene>
    <name evidence="4" type="ORF">F383_22685</name>
</gene>
<dbReference type="Pfam" id="PF02201">
    <property type="entry name" value="SWIB"/>
    <property type="match status" value="2"/>
</dbReference>
<feature type="region of interest" description="Disordered" evidence="1">
    <location>
        <begin position="29"/>
        <end position="78"/>
    </location>
</feature>
<dbReference type="Gene3D" id="1.10.245.10">
    <property type="entry name" value="SWIB/MDM2 domain"/>
    <property type="match status" value="2"/>
</dbReference>
<dbReference type="InterPro" id="IPR019835">
    <property type="entry name" value="SWIB_domain"/>
</dbReference>
<protein>
    <submittedName>
        <fullName evidence="4">Upstream activation factor subunit UAF30</fullName>
    </submittedName>
</protein>
<reference evidence="5" key="1">
    <citation type="submission" date="2014-09" db="EMBL/GenBank/DDBJ databases">
        <authorList>
            <person name="Mudge J."/>
            <person name="Ramaraj T."/>
            <person name="Lindquist I.E."/>
            <person name="Bharti A.K."/>
            <person name="Sundararajan A."/>
            <person name="Cameron C.T."/>
            <person name="Woodward J.E."/>
            <person name="May G.D."/>
            <person name="Brubaker C."/>
            <person name="Broadhvest J."/>
            <person name="Wilkins T.A."/>
        </authorList>
    </citation>
    <scope>NUCLEOTIDE SEQUENCE</scope>
    <source>
        <strain evidence="5">cv. AKA8401</strain>
    </source>
</reference>
<proteinExistence type="predicted"/>
<dbReference type="PANTHER" id="PTHR13844">
    <property type="entry name" value="SWI/SNF-RELATED MATRIX-ASSOCIATED ACTIN-DEPENDENT REGULATOR OF CHROMATIN SUBFAMILY D"/>
    <property type="match status" value="1"/>
</dbReference>
<feature type="compositionally biased region" description="Low complexity" evidence="1">
    <location>
        <begin position="29"/>
        <end position="45"/>
    </location>
</feature>
<evidence type="ECO:0000313" key="5">
    <source>
        <dbReference type="Proteomes" id="UP000032142"/>
    </source>
</evidence>
<dbReference type="AlphaFoldDB" id="A0A0B0MPW7"/>
<dbReference type="CDD" id="cd10567">
    <property type="entry name" value="SWIB-MDM2_like"/>
    <property type="match status" value="1"/>
</dbReference>
<accession>A0A0B0MPW7</accession>